<keyword evidence="3" id="KW-1185">Reference proteome</keyword>
<name>A0ABQ7SNP4_PHRPL</name>
<comment type="caution">
    <text evidence="2">The sequence shown here is derived from an EMBL/GenBank/DDBJ whole genome shotgun (WGS) entry which is preliminary data.</text>
</comment>
<sequence>MGTHEARNATTSGWTEIPTVTSEEADRNTAFHNASANWNIYATTVNTTSISTLLSYLSQSTHSPSTETNSSSDIIAETKKEVTTVPAESFFSKSVHQATVNDSKTTTSAITSNLITQVSTSIPLISSKFLLSISSNQLPGDRYTIPDDVLVISGGLYDAPRIYNQNMVYEDDELQNDHLPFNAQPGHLRLKFLPGEKEQDLFSTYETFQIPPGDL</sequence>
<accession>A0ABQ7SNP4</accession>
<evidence type="ECO:0000256" key="1">
    <source>
        <dbReference type="SAM" id="MobiDB-lite"/>
    </source>
</evidence>
<organism evidence="2 3">
    <name type="scientific">Phrynosoma platyrhinos</name>
    <name type="common">Desert horned lizard</name>
    <dbReference type="NCBI Taxonomy" id="52577"/>
    <lineage>
        <taxon>Eukaryota</taxon>
        <taxon>Metazoa</taxon>
        <taxon>Chordata</taxon>
        <taxon>Craniata</taxon>
        <taxon>Vertebrata</taxon>
        <taxon>Euteleostomi</taxon>
        <taxon>Lepidosauria</taxon>
        <taxon>Squamata</taxon>
        <taxon>Bifurcata</taxon>
        <taxon>Unidentata</taxon>
        <taxon>Episquamata</taxon>
        <taxon>Toxicofera</taxon>
        <taxon>Iguania</taxon>
        <taxon>Phrynosomatidae</taxon>
        <taxon>Phrynosomatinae</taxon>
        <taxon>Phrynosoma</taxon>
    </lineage>
</organism>
<evidence type="ECO:0000313" key="3">
    <source>
        <dbReference type="Proteomes" id="UP000826234"/>
    </source>
</evidence>
<feature type="region of interest" description="Disordered" evidence="1">
    <location>
        <begin position="1"/>
        <end position="21"/>
    </location>
</feature>
<proteinExistence type="predicted"/>
<dbReference type="EMBL" id="JAIPUX010005289">
    <property type="protein sequence ID" value="KAH0618963.1"/>
    <property type="molecule type" value="Genomic_DNA"/>
</dbReference>
<gene>
    <name evidence="2" type="ORF">JD844_018540</name>
</gene>
<protein>
    <submittedName>
        <fullName evidence="2">Uncharacterized protein</fullName>
    </submittedName>
</protein>
<dbReference type="Proteomes" id="UP000826234">
    <property type="component" value="Unassembled WGS sequence"/>
</dbReference>
<evidence type="ECO:0000313" key="2">
    <source>
        <dbReference type="EMBL" id="KAH0618963.1"/>
    </source>
</evidence>
<reference evidence="2 3" key="1">
    <citation type="journal article" date="2022" name="Gigascience">
        <title>A chromosome-level genome assembly and annotation of the desert horned lizard, Phrynosoma platyrhinos, provides insight into chromosomal rearrangements among reptiles.</title>
        <authorList>
            <person name="Koochekian N."/>
            <person name="Ascanio A."/>
            <person name="Farleigh K."/>
            <person name="Card D.C."/>
            <person name="Schield D.R."/>
            <person name="Castoe T.A."/>
            <person name="Jezkova T."/>
        </authorList>
    </citation>
    <scope>NUCLEOTIDE SEQUENCE [LARGE SCALE GENOMIC DNA]</scope>
    <source>
        <strain evidence="2">NK-2021</strain>
    </source>
</reference>
<feature type="compositionally biased region" description="Polar residues" evidence="1">
    <location>
        <begin position="8"/>
        <end position="21"/>
    </location>
</feature>